<keyword evidence="1" id="KW-0238">DNA-binding</keyword>
<protein>
    <submittedName>
        <fullName evidence="3">Helix-turn-helix domain protein</fullName>
    </submittedName>
</protein>
<dbReference type="HOGENOM" id="CLU_066192_29_0_10"/>
<dbReference type="KEGG" id="mtt:Ftrac_1946"/>
<sequence>MRKKDLSPEEKFGATLKAIRLSKGLSQEELAFSANLHRTYVGSVERGERNVSIRNIFVLCEALDIKPSDFFREIEKIKGSK</sequence>
<proteinExistence type="predicted"/>
<dbReference type="Pfam" id="PF01381">
    <property type="entry name" value="HTH_3"/>
    <property type="match status" value="1"/>
</dbReference>
<keyword evidence="4" id="KW-1185">Reference proteome</keyword>
<dbReference type="SUPFAM" id="SSF47413">
    <property type="entry name" value="lambda repressor-like DNA-binding domains"/>
    <property type="match status" value="1"/>
</dbReference>
<dbReference type="GO" id="GO:0005829">
    <property type="term" value="C:cytosol"/>
    <property type="evidence" value="ECO:0007669"/>
    <property type="project" value="TreeGrafter"/>
</dbReference>
<evidence type="ECO:0000313" key="4">
    <source>
        <dbReference type="Proteomes" id="UP000008720"/>
    </source>
</evidence>
<dbReference type="RefSeq" id="WP_013454074.1">
    <property type="nucleotide sequence ID" value="NC_014759.1"/>
</dbReference>
<evidence type="ECO:0000259" key="2">
    <source>
        <dbReference type="PROSITE" id="PS50943"/>
    </source>
</evidence>
<feature type="domain" description="HTH cro/C1-type" evidence="2">
    <location>
        <begin position="16"/>
        <end position="70"/>
    </location>
</feature>
<dbReference type="STRING" id="643867.Ftrac_1946"/>
<dbReference type="GO" id="GO:0003677">
    <property type="term" value="F:DNA binding"/>
    <property type="evidence" value="ECO:0007669"/>
    <property type="project" value="UniProtKB-KW"/>
</dbReference>
<dbReference type="SMART" id="SM00530">
    <property type="entry name" value="HTH_XRE"/>
    <property type="match status" value="1"/>
</dbReference>
<dbReference type="eggNOG" id="COG1396">
    <property type="taxonomic scope" value="Bacteria"/>
</dbReference>
<dbReference type="EMBL" id="CP002349">
    <property type="protein sequence ID" value="ADR21931.1"/>
    <property type="molecule type" value="Genomic_DNA"/>
</dbReference>
<dbReference type="Gene3D" id="1.10.260.40">
    <property type="entry name" value="lambda repressor-like DNA-binding domains"/>
    <property type="match status" value="1"/>
</dbReference>
<organism evidence="3 4">
    <name type="scientific">Marivirga tractuosa (strain ATCC 23168 / DSM 4126 / NBRC 15989 / NCIMB 1408 / VKM B-1430 / H-43)</name>
    <name type="common">Microscilla tractuosa</name>
    <name type="synonym">Flexibacter tractuosus</name>
    <dbReference type="NCBI Taxonomy" id="643867"/>
    <lineage>
        <taxon>Bacteria</taxon>
        <taxon>Pseudomonadati</taxon>
        <taxon>Bacteroidota</taxon>
        <taxon>Cytophagia</taxon>
        <taxon>Cytophagales</taxon>
        <taxon>Marivirgaceae</taxon>
        <taxon>Marivirga</taxon>
    </lineage>
</organism>
<dbReference type="InterPro" id="IPR050807">
    <property type="entry name" value="TransReg_Diox_bact_type"/>
</dbReference>
<dbReference type="InterPro" id="IPR001387">
    <property type="entry name" value="Cro/C1-type_HTH"/>
</dbReference>
<evidence type="ECO:0000313" key="3">
    <source>
        <dbReference type="EMBL" id="ADR21931.1"/>
    </source>
</evidence>
<dbReference type="GO" id="GO:0003700">
    <property type="term" value="F:DNA-binding transcription factor activity"/>
    <property type="evidence" value="ECO:0007669"/>
    <property type="project" value="TreeGrafter"/>
</dbReference>
<dbReference type="PROSITE" id="PS50943">
    <property type="entry name" value="HTH_CROC1"/>
    <property type="match status" value="1"/>
</dbReference>
<name>E4TTA1_MARTH</name>
<gene>
    <name evidence="3" type="ordered locus">Ftrac_1946</name>
</gene>
<dbReference type="REBASE" id="29548">
    <property type="entry name" value="C.Mtr4126ORF1948P"/>
</dbReference>
<dbReference type="Proteomes" id="UP000008720">
    <property type="component" value="Chromosome"/>
</dbReference>
<evidence type="ECO:0000256" key="1">
    <source>
        <dbReference type="ARBA" id="ARBA00023125"/>
    </source>
</evidence>
<dbReference type="PANTHER" id="PTHR46797:SF1">
    <property type="entry name" value="METHYLPHOSPHONATE SYNTHASE"/>
    <property type="match status" value="1"/>
</dbReference>
<dbReference type="CDD" id="cd00093">
    <property type="entry name" value="HTH_XRE"/>
    <property type="match status" value="1"/>
</dbReference>
<accession>E4TTA1</accession>
<reference evidence="3 4" key="1">
    <citation type="journal article" date="2011" name="Stand. Genomic Sci.">
        <title>Complete genome sequence of Marivirga tractuosa type strain (H-43).</title>
        <authorList>
            <person name="Pagani I."/>
            <person name="Chertkov O."/>
            <person name="Lapidus A."/>
            <person name="Lucas S."/>
            <person name="Del Rio T.G."/>
            <person name="Tice H."/>
            <person name="Copeland A."/>
            <person name="Cheng J.F."/>
            <person name="Nolan M."/>
            <person name="Saunders E."/>
            <person name="Pitluck S."/>
            <person name="Held B."/>
            <person name="Goodwin L."/>
            <person name="Liolios K."/>
            <person name="Ovchinikova G."/>
            <person name="Ivanova N."/>
            <person name="Mavromatis K."/>
            <person name="Pati A."/>
            <person name="Chen A."/>
            <person name="Palaniappan K."/>
            <person name="Land M."/>
            <person name="Hauser L."/>
            <person name="Jeffries C.D."/>
            <person name="Detter J.C."/>
            <person name="Han C."/>
            <person name="Tapia R."/>
            <person name="Ngatchou-Djao O.D."/>
            <person name="Rohde M."/>
            <person name="Goker M."/>
            <person name="Spring S."/>
            <person name="Sikorski J."/>
            <person name="Woyke T."/>
            <person name="Bristow J."/>
            <person name="Eisen J.A."/>
            <person name="Markowitz V."/>
            <person name="Hugenholtz P."/>
            <person name="Klenk H.P."/>
            <person name="Kyrpides N.C."/>
        </authorList>
    </citation>
    <scope>NUCLEOTIDE SEQUENCE [LARGE SCALE GENOMIC DNA]</scope>
    <source>
        <strain evidence="4">ATCC 23168 / DSM 4126 / NBRC 15989 / NCIMB 1408 / VKM B-1430 / H-43</strain>
    </source>
</reference>
<dbReference type="InterPro" id="IPR010982">
    <property type="entry name" value="Lambda_DNA-bd_dom_sf"/>
</dbReference>
<dbReference type="AlphaFoldDB" id="E4TTA1"/>
<dbReference type="PANTHER" id="PTHR46797">
    <property type="entry name" value="HTH-TYPE TRANSCRIPTIONAL REGULATOR"/>
    <property type="match status" value="1"/>
</dbReference>